<dbReference type="PANTHER" id="PTHR42942:SF1">
    <property type="entry name" value="ALKYLTRANSFERASE-LIKE PROTEIN 1"/>
    <property type="match status" value="1"/>
</dbReference>
<keyword evidence="3" id="KW-0489">Methyltransferase</keyword>
<evidence type="ECO:0000259" key="2">
    <source>
        <dbReference type="Pfam" id="PF01035"/>
    </source>
</evidence>
<sequence>MPASADFSARVYAVVARIPRGRVTTYGRIARTIGDPRGARMVGWALMGAVGAVDLPAHRVVNRNGELTGGWYFGHPDIMRARLLEEGIPFSDDYTVDLRQCVWDPWEDGDEPPVLDVVSPLGPDG</sequence>
<dbReference type="Gene3D" id="1.10.10.10">
    <property type="entry name" value="Winged helix-like DNA-binding domain superfamily/Winged helix DNA-binding domain"/>
    <property type="match status" value="1"/>
</dbReference>
<dbReference type="PANTHER" id="PTHR42942">
    <property type="entry name" value="6-O-METHYLGUANINE DNA METHYLTRANSFERASE"/>
    <property type="match status" value="1"/>
</dbReference>
<dbReference type="SUPFAM" id="SSF46767">
    <property type="entry name" value="Methylated DNA-protein cysteine methyltransferase, C-terminal domain"/>
    <property type="match status" value="1"/>
</dbReference>
<dbReference type="NCBIfam" id="TIGR00589">
    <property type="entry name" value="ogt"/>
    <property type="match status" value="1"/>
</dbReference>
<keyword evidence="3" id="KW-0808">Transferase</keyword>
<protein>
    <submittedName>
        <fullName evidence="3">Methylated-DNA-[protein]-cysteine S-methyltransferase</fullName>
    </submittedName>
</protein>
<proteinExistence type="predicted"/>
<dbReference type="InterPro" id="IPR014048">
    <property type="entry name" value="MethylDNA_cys_MeTrfase_DNA-bd"/>
</dbReference>
<name>A0A6J4UCI0_9BACT</name>
<dbReference type="CDD" id="cd06445">
    <property type="entry name" value="ATase"/>
    <property type="match status" value="1"/>
</dbReference>
<dbReference type="GO" id="GO:0032259">
    <property type="term" value="P:methylation"/>
    <property type="evidence" value="ECO:0007669"/>
    <property type="project" value="UniProtKB-KW"/>
</dbReference>
<evidence type="ECO:0000313" key="3">
    <source>
        <dbReference type="EMBL" id="CAA9544652.1"/>
    </source>
</evidence>
<dbReference type="Pfam" id="PF01035">
    <property type="entry name" value="DNA_binding_1"/>
    <property type="match status" value="1"/>
</dbReference>
<dbReference type="EMBL" id="CADCWK010000027">
    <property type="protein sequence ID" value="CAA9544652.1"/>
    <property type="molecule type" value="Genomic_DNA"/>
</dbReference>
<dbReference type="InterPro" id="IPR052520">
    <property type="entry name" value="ATL_DNA_repair"/>
</dbReference>
<dbReference type="InterPro" id="IPR036217">
    <property type="entry name" value="MethylDNA_cys_MeTrfase_DNAb"/>
</dbReference>
<dbReference type="GO" id="GO:0006281">
    <property type="term" value="P:DNA repair"/>
    <property type="evidence" value="ECO:0007669"/>
    <property type="project" value="InterPro"/>
</dbReference>
<evidence type="ECO:0000256" key="1">
    <source>
        <dbReference type="ARBA" id="ARBA00022763"/>
    </source>
</evidence>
<dbReference type="AlphaFoldDB" id="A0A6J4UCI0"/>
<accession>A0A6J4UCI0</accession>
<dbReference type="GO" id="GO:0008168">
    <property type="term" value="F:methyltransferase activity"/>
    <property type="evidence" value="ECO:0007669"/>
    <property type="project" value="UniProtKB-KW"/>
</dbReference>
<feature type="domain" description="Methylated-DNA-[protein]-cysteine S-methyltransferase DNA binding" evidence="2">
    <location>
        <begin position="6"/>
        <end position="88"/>
    </location>
</feature>
<organism evidence="3">
    <name type="scientific">uncultured Thermomicrobiales bacterium</name>
    <dbReference type="NCBI Taxonomy" id="1645740"/>
    <lineage>
        <taxon>Bacteria</taxon>
        <taxon>Pseudomonadati</taxon>
        <taxon>Thermomicrobiota</taxon>
        <taxon>Thermomicrobia</taxon>
        <taxon>Thermomicrobiales</taxon>
        <taxon>environmental samples</taxon>
    </lineage>
</organism>
<reference evidence="3" key="1">
    <citation type="submission" date="2020-02" db="EMBL/GenBank/DDBJ databases">
        <authorList>
            <person name="Meier V. D."/>
        </authorList>
    </citation>
    <scope>NUCLEOTIDE SEQUENCE</scope>
    <source>
        <strain evidence="3">AVDCRST_MAG33</strain>
    </source>
</reference>
<keyword evidence="1" id="KW-0227">DNA damage</keyword>
<dbReference type="InterPro" id="IPR036388">
    <property type="entry name" value="WH-like_DNA-bd_sf"/>
</dbReference>
<gene>
    <name evidence="3" type="ORF">AVDCRST_MAG33-328</name>
</gene>